<dbReference type="RefSeq" id="WP_015206655.1">
    <property type="nucleotide sequence ID" value="NC_019757.1"/>
</dbReference>
<proteinExistence type="predicted"/>
<gene>
    <name evidence="1" type="ORF">Cylst_1085</name>
</gene>
<name>K9WUB2_9NOST</name>
<dbReference type="OrthoDB" id="484469at2"/>
<accession>K9WUB2</accession>
<dbReference type="HOGENOM" id="CLU_126997_0_0_3"/>
<evidence type="ECO:0000313" key="1">
    <source>
        <dbReference type="EMBL" id="AFZ23399.1"/>
    </source>
</evidence>
<reference evidence="1 2" key="1">
    <citation type="submission" date="2012-06" db="EMBL/GenBank/DDBJ databases">
        <title>Finished chromosome of genome of Cylindrospermum stagnale PCC 7417.</title>
        <authorList>
            <consortium name="US DOE Joint Genome Institute"/>
            <person name="Gugger M."/>
            <person name="Coursin T."/>
            <person name="Rippka R."/>
            <person name="Tandeau De Marsac N."/>
            <person name="Huntemann M."/>
            <person name="Wei C.-L."/>
            <person name="Han J."/>
            <person name="Detter J.C."/>
            <person name="Han C."/>
            <person name="Tapia R."/>
            <person name="Chen A."/>
            <person name="Kyrpides N."/>
            <person name="Mavromatis K."/>
            <person name="Markowitz V."/>
            <person name="Szeto E."/>
            <person name="Ivanova N."/>
            <person name="Pagani I."/>
            <person name="Pati A."/>
            <person name="Goodwin L."/>
            <person name="Nordberg H.P."/>
            <person name="Cantor M.N."/>
            <person name="Hua S.X."/>
            <person name="Woyke T."/>
            <person name="Kerfeld C.A."/>
        </authorList>
    </citation>
    <scope>NUCLEOTIDE SEQUENCE [LARGE SCALE GENOMIC DNA]</scope>
    <source>
        <strain evidence="1 2">PCC 7417</strain>
    </source>
</reference>
<organism evidence="1 2">
    <name type="scientific">Cylindrospermum stagnale PCC 7417</name>
    <dbReference type="NCBI Taxonomy" id="56107"/>
    <lineage>
        <taxon>Bacteria</taxon>
        <taxon>Bacillati</taxon>
        <taxon>Cyanobacteriota</taxon>
        <taxon>Cyanophyceae</taxon>
        <taxon>Nostocales</taxon>
        <taxon>Nostocaceae</taxon>
        <taxon>Cylindrospermum</taxon>
    </lineage>
</organism>
<protein>
    <submittedName>
        <fullName evidence="1">Uncharacterized protein</fullName>
    </submittedName>
</protein>
<dbReference type="EMBL" id="CP003642">
    <property type="protein sequence ID" value="AFZ23399.1"/>
    <property type="molecule type" value="Genomic_DNA"/>
</dbReference>
<dbReference type="eggNOG" id="ENOG503116D">
    <property type="taxonomic scope" value="Bacteria"/>
</dbReference>
<dbReference type="AlphaFoldDB" id="K9WUB2"/>
<dbReference type="KEGG" id="csg:Cylst_1085"/>
<evidence type="ECO:0000313" key="2">
    <source>
        <dbReference type="Proteomes" id="UP000010475"/>
    </source>
</evidence>
<dbReference type="Proteomes" id="UP000010475">
    <property type="component" value="Chromosome"/>
</dbReference>
<dbReference type="STRING" id="56107.Cylst_1085"/>
<sequence length="183" mass="21106">MKVTIRDSKILKTIEPNVLETYLKSNGWQKKGHIYDGAGAIWKYKKYAEGEFEILLPLRQSLYDYAARIIDAIKILEEVENRSQIHILSELITTYPNITIQGVVMQIQMPNPNQLRGEITLLGVVVDQLRKIHTELADCDYILAIKAYQERSPVFCIGDLIKKNNRFILENPRQFSLDKLANT</sequence>
<keyword evidence="2" id="KW-1185">Reference proteome</keyword>